<keyword evidence="3" id="KW-1185">Reference proteome</keyword>
<feature type="transmembrane region" description="Helical" evidence="1">
    <location>
        <begin position="122"/>
        <end position="141"/>
    </location>
</feature>
<dbReference type="AlphaFoldDB" id="A0A812D521"/>
<feature type="transmembrane region" description="Helical" evidence="1">
    <location>
        <begin position="46"/>
        <end position="66"/>
    </location>
</feature>
<evidence type="ECO:0000313" key="3">
    <source>
        <dbReference type="Proteomes" id="UP000597762"/>
    </source>
</evidence>
<comment type="caution">
    <text evidence="2">The sequence shown here is derived from an EMBL/GenBank/DDBJ whole genome shotgun (WGS) entry which is preliminary data.</text>
</comment>
<reference evidence="2" key="1">
    <citation type="submission" date="2021-01" db="EMBL/GenBank/DDBJ databases">
        <authorList>
            <person name="Li R."/>
            <person name="Bekaert M."/>
        </authorList>
    </citation>
    <scope>NUCLEOTIDE SEQUENCE</scope>
    <source>
        <strain evidence="2">Farmed</strain>
    </source>
</reference>
<keyword evidence="1" id="KW-1133">Transmembrane helix</keyword>
<dbReference type="Proteomes" id="UP000597762">
    <property type="component" value="Unassembled WGS sequence"/>
</dbReference>
<keyword evidence="1" id="KW-0472">Membrane</keyword>
<evidence type="ECO:0000313" key="2">
    <source>
        <dbReference type="EMBL" id="CAE1292991.1"/>
    </source>
</evidence>
<evidence type="ECO:0000256" key="1">
    <source>
        <dbReference type="SAM" id="Phobius"/>
    </source>
</evidence>
<proteinExistence type="predicted"/>
<feature type="transmembrane region" description="Helical" evidence="1">
    <location>
        <begin position="229"/>
        <end position="252"/>
    </location>
</feature>
<organism evidence="2 3">
    <name type="scientific">Acanthosepion pharaonis</name>
    <name type="common">Pharaoh cuttlefish</name>
    <name type="synonym">Sepia pharaonis</name>
    <dbReference type="NCBI Taxonomy" id="158019"/>
    <lineage>
        <taxon>Eukaryota</taxon>
        <taxon>Metazoa</taxon>
        <taxon>Spiralia</taxon>
        <taxon>Lophotrochozoa</taxon>
        <taxon>Mollusca</taxon>
        <taxon>Cephalopoda</taxon>
        <taxon>Coleoidea</taxon>
        <taxon>Decapodiformes</taxon>
        <taxon>Sepiida</taxon>
        <taxon>Sepiina</taxon>
        <taxon>Sepiidae</taxon>
        <taxon>Acanthosepion</taxon>
    </lineage>
</organism>
<dbReference type="EMBL" id="CAHIKZ030002855">
    <property type="protein sequence ID" value="CAE1292991.1"/>
    <property type="molecule type" value="Genomic_DNA"/>
</dbReference>
<accession>A0A812D521</accession>
<keyword evidence="1" id="KW-0812">Transmembrane</keyword>
<protein>
    <submittedName>
        <fullName evidence="2">Uncharacterized protein</fullName>
    </submittedName>
</protein>
<sequence>MSLIILFFAPYPSYLSCTSSTTYHSFDLSHSLSFFLSSISHPSCRLLSFSLVQSLSFFIFSFSFSLNDKYLPPLSSIFSFFYLTLLYLLHSLSLSLSLSLWPSFCGCKFSLSSLGYLSVSPVSAPATLSVTMFPFPFFLSLRLSFRISKSYPVCVVEWSIQYAPPTDRHGNRRDLSTVALVKGIRGWRGGVGLDGLTTAHAAKSTDSKCVTVVRYTERASRPSGVRANVFLFPLSLSLSLFLSLSLTLSLPIHSLFFSHSLSHIHSLSLSLSQKTRKSNTH</sequence>
<name>A0A812D521_ACAPH</name>
<gene>
    <name evidence="2" type="ORF">SPHA_49596</name>
</gene>
<feature type="transmembrane region" description="Helical" evidence="1">
    <location>
        <begin position="78"/>
        <end position="102"/>
    </location>
</feature>